<dbReference type="InterPro" id="IPR001005">
    <property type="entry name" value="SANT/Myb"/>
</dbReference>
<feature type="domain" description="HTH myb-type" evidence="10">
    <location>
        <begin position="9"/>
        <end position="61"/>
    </location>
</feature>
<keyword evidence="2" id="KW-0677">Repeat</keyword>
<dbReference type="InterPro" id="IPR009057">
    <property type="entry name" value="Homeodomain-like_sf"/>
</dbReference>
<dbReference type="PANTHER" id="PTHR10641:SF1352">
    <property type="entry name" value="TRANSCRIPTION FACTOR MYB34-LIKE"/>
    <property type="match status" value="1"/>
</dbReference>
<evidence type="ECO:0000259" key="9">
    <source>
        <dbReference type="PROSITE" id="PS50090"/>
    </source>
</evidence>
<dbReference type="Gene3D" id="1.10.10.60">
    <property type="entry name" value="Homeodomain-like"/>
    <property type="match status" value="2"/>
</dbReference>
<evidence type="ECO:0000259" key="10">
    <source>
        <dbReference type="PROSITE" id="PS51294"/>
    </source>
</evidence>
<dbReference type="InterPro" id="IPR017930">
    <property type="entry name" value="Myb_dom"/>
</dbReference>
<keyword evidence="4" id="KW-0238">DNA-binding</keyword>
<dbReference type="PROSITE" id="PS51294">
    <property type="entry name" value="HTH_MYB"/>
    <property type="match status" value="2"/>
</dbReference>
<keyword evidence="3" id="KW-0805">Transcription regulation</keyword>
<feature type="region of interest" description="Disordered" evidence="8">
    <location>
        <begin position="128"/>
        <end position="173"/>
    </location>
</feature>
<evidence type="ECO:0000256" key="2">
    <source>
        <dbReference type="ARBA" id="ARBA00022737"/>
    </source>
</evidence>
<evidence type="ECO:0000256" key="8">
    <source>
        <dbReference type="SAM" id="MobiDB-lite"/>
    </source>
</evidence>
<evidence type="ECO:0000256" key="5">
    <source>
        <dbReference type="ARBA" id="ARBA00023163"/>
    </source>
</evidence>
<accession>A0A6J1AIN9</accession>
<name>A0A6J1AIN9_9ROSI</name>
<dbReference type="GO" id="GO:0000976">
    <property type="term" value="F:transcription cis-regulatory region binding"/>
    <property type="evidence" value="ECO:0007669"/>
    <property type="project" value="UniProtKB-ARBA"/>
</dbReference>
<dbReference type="SMART" id="SM00717">
    <property type="entry name" value="SANT"/>
    <property type="match status" value="2"/>
</dbReference>
<evidence type="ECO:0000256" key="4">
    <source>
        <dbReference type="ARBA" id="ARBA00023125"/>
    </source>
</evidence>
<keyword evidence="11" id="KW-1185">Reference proteome</keyword>
<dbReference type="Proteomes" id="UP000504621">
    <property type="component" value="Unplaced"/>
</dbReference>
<dbReference type="GeneID" id="110418632"/>
<reference evidence="12" key="1">
    <citation type="submission" date="2025-08" db="UniProtKB">
        <authorList>
            <consortium name="RefSeq"/>
        </authorList>
    </citation>
    <scope>IDENTIFICATION</scope>
    <source>
        <tissue evidence="12">Leaf</tissue>
    </source>
</reference>
<keyword evidence="6" id="KW-0539">Nucleus</keyword>
<dbReference type="FunFam" id="1.10.10.60:FF:000001">
    <property type="entry name" value="MYB-related transcription factor"/>
    <property type="match status" value="1"/>
</dbReference>
<evidence type="ECO:0000256" key="1">
    <source>
        <dbReference type="ARBA" id="ARBA00004123"/>
    </source>
</evidence>
<dbReference type="InterPro" id="IPR015495">
    <property type="entry name" value="Myb_TF_plants"/>
</dbReference>
<dbReference type="RefSeq" id="XP_021287087.1">
    <property type="nucleotide sequence ID" value="XM_021431412.1"/>
</dbReference>
<evidence type="ECO:0000313" key="11">
    <source>
        <dbReference type="Proteomes" id="UP000504621"/>
    </source>
</evidence>
<dbReference type="PROSITE" id="PS50090">
    <property type="entry name" value="MYB_LIKE"/>
    <property type="match status" value="2"/>
</dbReference>
<evidence type="ECO:0000256" key="3">
    <source>
        <dbReference type="ARBA" id="ARBA00023015"/>
    </source>
</evidence>
<feature type="compositionally biased region" description="Polar residues" evidence="8">
    <location>
        <begin position="133"/>
        <end position="144"/>
    </location>
</feature>
<feature type="domain" description="Myb-like" evidence="9">
    <location>
        <begin position="62"/>
        <end position="112"/>
    </location>
</feature>
<dbReference type="PANTHER" id="PTHR10641">
    <property type="entry name" value="MYB FAMILY TRANSCRIPTION FACTOR"/>
    <property type="match status" value="1"/>
</dbReference>
<gene>
    <name evidence="12" type="primary">LOC110418632</name>
</gene>
<evidence type="ECO:0000313" key="12">
    <source>
        <dbReference type="RefSeq" id="XP_021287087.1"/>
    </source>
</evidence>
<organism evidence="11 12">
    <name type="scientific">Herrania umbratica</name>
    <dbReference type="NCBI Taxonomy" id="108875"/>
    <lineage>
        <taxon>Eukaryota</taxon>
        <taxon>Viridiplantae</taxon>
        <taxon>Streptophyta</taxon>
        <taxon>Embryophyta</taxon>
        <taxon>Tracheophyta</taxon>
        <taxon>Spermatophyta</taxon>
        <taxon>Magnoliopsida</taxon>
        <taxon>eudicotyledons</taxon>
        <taxon>Gunneridae</taxon>
        <taxon>Pentapetalae</taxon>
        <taxon>rosids</taxon>
        <taxon>malvids</taxon>
        <taxon>Malvales</taxon>
        <taxon>Malvaceae</taxon>
        <taxon>Byttnerioideae</taxon>
        <taxon>Herrania</taxon>
    </lineage>
</organism>
<dbReference type="OrthoDB" id="2143914at2759"/>
<feature type="compositionally biased region" description="Polar residues" evidence="8">
    <location>
        <begin position="154"/>
        <end position="168"/>
    </location>
</feature>
<dbReference type="AlphaFoldDB" id="A0A6J1AIN9"/>
<comment type="subunit">
    <text evidence="7">Can form complexes with MYC2, MYC3 or MYC4.</text>
</comment>
<feature type="domain" description="HTH myb-type" evidence="10">
    <location>
        <begin position="62"/>
        <end position="116"/>
    </location>
</feature>
<dbReference type="SUPFAM" id="SSF46689">
    <property type="entry name" value="Homeodomain-like"/>
    <property type="match status" value="1"/>
</dbReference>
<dbReference type="GO" id="GO:0080090">
    <property type="term" value="P:regulation of primary metabolic process"/>
    <property type="evidence" value="ECO:0007669"/>
    <property type="project" value="UniProtKB-ARBA"/>
</dbReference>
<feature type="domain" description="Myb-like" evidence="9">
    <location>
        <begin position="9"/>
        <end position="61"/>
    </location>
</feature>
<keyword evidence="5" id="KW-0804">Transcription</keyword>
<sequence>MGRTPFCMAEGLKKKAWTAEEDQKLIAYIQKHGEGGWRSLPEKASLQRCGKSCRLRWANYLRSGIKRRDFTPEEDQTIIEHHAALGNRWAAIARHLPKRTENEIKNYWNAHLKKRLATMSIGSVTHKPVGTTPGLSSGNSNTIGNAEPPMVHTKSATTQESEPTLQQPTSRSTSASALLLNKLASRVNMLQSVDLIRACQIMQLMSSKGIGDGGATANNESVICHPTSNCQGNNTSTAPDTSIGLDIADLLTTPLNCQDLSEIISPESAKCNASDDGGVSVDNYKIEDPVADALSILDNNASTPASSFSSTSDRVSNNMASKFASLPCVDDEIHD</sequence>
<protein>
    <submittedName>
        <fullName evidence="12">Transcription factor MYB34-like</fullName>
    </submittedName>
</protein>
<dbReference type="GO" id="GO:0051707">
    <property type="term" value="P:response to other organism"/>
    <property type="evidence" value="ECO:0007669"/>
    <property type="project" value="UniProtKB-ARBA"/>
</dbReference>
<evidence type="ECO:0000256" key="7">
    <source>
        <dbReference type="ARBA" id="ARBA00062314"/>
    </source>
</evidence>
<dbReference type="GO" id="GO:0005634">
    <property type="term" value="C:nucleus"/>
    <property type="evidence" value="ECO:0007669"/>
    <property type="project" value="UniProtKB-SubCell"/>
</dbReference>
<dbReference type="Pfam" id="PF00249">
    <property type="entry name" value="Myb_DNA-binding"/>
    <property type="match status" value="2"/>
</dbReference>
<dbReference type="FunFam" id="1.10.10.60:FF:000394">
    <property type="entry name" value="MYB transcription factor"/>
    <property type="match status" value="1"/>
</dbReference>
<dbReference type="CDD" id="cd00167">
    <property type="entry name" value="SANT"/>
    <property type="match status" value="2"/>
</dbReference>
<comment type="subcellular location">
    <subcellularLocation>
        <location evidence="1">Nucleus</location>
    </subcellularLocation>
</comment>
<proteinExistence type="predicted"/>
<evidence type="ECO:0000256" key="6">
    <source>
        <dbReference type="ARBA" id="ARBA00023242"/>
    </source>
</evidence>